<evidence type="ECO:0000313" key="2">
    <source>
        <dbReference type="EMBL" id="CAJ1409547.1"/>
    </source>
</evidence>
<dbReference type="AlphaFoldDB" id="A0AA36JNM3"/>
<evidence type="ECO:0000256" key="1">
    <source>
        <dbReference type="SAM" id="MobiDB-lite"/>
    </source>
</evidence>
<name>A0AA36JNM3_9DINO</name>
<proteinExistence type="predicted"/>
<dbReference type="EMBL" id="CAUJNA010003772">
    <property type="protein sequence ID" value="CAJ1409547.1"/>
    <property type="molecule type" value="Genomic_DNA"/>
</dbReference>
<evidence type="ECO:0000313" key="3">
    <source>
        <dbReference type="Proteomes" id="UP001178507"/>
    </source>
</evidence>
<dbReference type="SUPFAM" id="SSF81631">
    <property type="entry name" value="PAP/OAS1 substrate-binding domain"/>
    <property type="match status" value="1"/>
</dbReference>
<dbReference type="GO" id="GO:0046872">
    <property type="term" value="F:metal ion binding"/>
    <property type="evidence" value="ECO:0007669"/>
    <property type="project" value="UniProtKB-KW"/>
</dbReference>
<sequence length="174" mass="19301">MAITQNLPPLFLQGTDCRFCGDLPQIHLHLAELQKSCGPNEESLGELLLEFFRYFGYVYETGVIAIRDISSFTPRFEPGQSFYVVDNPFEPTKDVANIEVRLYTCLREEFRRAHAILCEGLGFAELCSSPPRLGLDPLAGAIVPGMNVPLSPPKTEISSHCRDPARSAVSEKSP</sequence>
<gene>
    <name evidence="2" type="ORF">EVOR1521_LOCUS30623</name>
</gene>
<evidence type="ECO:0008006" key="4">
    <source>
        <dbReference type="Google" id="ProtNLM"/>
    </source>
</evidence>
<reference evidence="2" key="1">
    <citation type="submission" date="2023-08" db="EMBL/GenBank/DDBJ databases">
        <authorList>
            <person name="Chen Y."/>
            <person name="Shah S."/>
            <person name="Dougan E. K."/>
            <person name="Thang M."/>
            <person name="Chan C."/>
        </authorList>
    </citation>
    <scope>NUCLEOTIDE SEQUENCE</scope>
</reference>
<organism evidence="2 3">
    <name type="scientific">Effrenium voratum</name>
    <dbReference type="NCBI Taxonomy" id="2562239"/>
    <lineage>
        <taxon>Eukaryota</taxon>
        <taxon>Sar</taxon>
        <taxon>Alveolata</taxon>
        <taxon>Dinophyceae</taxon>
        <taxon>Suessiales</taxon>
        <taxon>Symbiodiniaceae</taxon>
        <taxon>Effrenium</taxon>
    </lineage>
</organism>
<protein>
    <recommendedName>
        <fullName evidence="4">Polynucleotide adenylyltransferase</fullName>
    </recommendedName>
</protein>
<dbReference type="Proteomes" id="UP001178507">
    <property type="component" value="Unassembled WGS sequence"/>
</dbReference>
<accession>A0AA36JNM3</accession>
<comment type="caution">
    <text evidence="2">The sequence shown here is derived from an EMBL/GenBank/DDBJ whole genome shotgun (WGS) entry which is preliminary data.</text>
</comment>
<dbReference type="Gene3D" id="1.10.1410.10">
    <property type="match status" value="1"/>
</dbReference>
<feature type="region of interest" description="Disordered" evidence="1">
    <location>
        <begin position="153"/>
        <end position="174"/>
    </location>
</feature>
<keyword evidence="3" id="KW-1185">Reference proteome</keyword>